<protein>
    <submittedName>
        <fullName evidence="1">Uncharacterized protein</fullName>
    </submittedName>
</protein>
<proteinExistence type="predicted"/>
<gene>
    <name evidence="1" type="ORF">N7482_008027</name>
</gene>
<organism evidence="1 2">
    <name type="scientific">Penicillium canariense</name>
    <dbReference type="NCBI Taxonomy" id="189055"/>
    <lineage>
        <taxon>Eukaryota</taxon>
        <taxon>Fungi</taxon>
        <taxon>Dikarya</taxon>
        <taxon>Ascomycota</taxon>
        <taxon>Pezizomycotina</taxon>
        <taxon>Eurotiomycetes</taxon>
        <taxon>Eurotiomycetidae</taxon>
        <taxon>Eurotiales</taxon>
        <taxon>Aspergillaceae</taxon>
        <taxon>Penicillium</taxon>
    </lineage>
</organism>
<evidence type="ECO:0000313" key="1">
    <source>
        <dbReference type="EMBL" id="KAJ5156927.1"/>
    </source>
</evidence>
<dbReference type="EMBL" id="JAPQKN010000006">
    <property type="protein sequence ID" value="KAJ5156927.1"/>
    <property type="molecule type" value="Genomic_DNA"/>
</dbReference>
<dbReference type="GeneID" id="81429327"/>
<dbReference type="OrthoDB" id="2328924at2759"/>
<evidence type="ECO:0000313" key="2">
    <source>
        <dbReference type="Proteomes" id="UP001149163"/>
    </source>
</evidence>
<sequence>MQPPLQSQSGILVVNNDPLNHIRYLQQSRSDDPLDKLRRHYENGYLFLKGPISRDVVLKARYEYFAMIQLTGVLEAGTKPVRAIITQDKSQNSQGLVLGLVR</sequence>
<dbReference type="Proteomes" id="UP001149163">
    <property type="component" value="Unassembled WGS sequence"/>
</dbReference>
<accession>A0A9W9LID2</accession>
<reference evidence="1" key="2">
    <citation type="journal article" date="2023" name="IMA Fungus">
        <title>Comparative genomic study of the Penicillium genus elucidates a diverse pangenome and 15 lateral gene transfer events.</title>
        <authorList>
            <person name="Petersen C."/>
            <person name="Sorensen T."/>
            <person name="Nielsen M.R."/>
            <person name="Sondergaard T.E."/>
            <person name="Sorensen J.L."/>
            <person name="Fitzpatrick D.A."/>
            <person name="Frisvad J.C."/>
            <person name="Nielsen K.L."/>
        </authorList>
    </citation>
    <scope>NUCLEOTIDE SEQUENCE</scope>
    <source>
        <strain evidence="1">IBT 26290</strain>
    </source>
</reference>
<keyword evidence="2" id="KW-1185">Reference proteome</keyword>
<reference evidence="1" key="1">
    <citation type="submission" date="2022-11" db="EMBL/GenBank/DDBJ databases">
        <authorList>
            <person name="Petersen C."/>
        </authorList>
    </citation>
    <scope>NUCLEOTIDE SEQUENCE</scope>
    <source>
        <strain evidence="1">IBT 26290</strain>
    </source>
</reference>
<dbReference type="AlphaFoldDB" id="A0A9W9LID2"/>
<comment type="caution">
    <text evidence="1">The sequence shown here is derived from an EMBL/GenBank/DDBJ whole genome shotgun (WGS) entry which is preliminary data.</text>
</comment>
<name>A0A9W9LID2_9EURO</name>
<dbReference type="RefSeq" id="XP_056539916.1">
    <property type="nucleotide sequence ID" value="XM_056690151.1"/>
</dbReference>